<proteinExistence type="predicted"/>
<evidence type="ECO:0000259" key="1">
    <source>
        <dbReference type="Pfam" id="PF18491"/>
    </source>
</evidence>
<evidence type="ECO:0000313" key="2">
    <source>
        <dbReference type="EMBL" id="RXZ61681.1"/>
    </source>
</evidence>
<name>A0A4Q2KER1_9FIRM</name>
<keyword evidence="3" id="KW-1185">Reference proteome</keyword>
<sequence length="155" mass="18044">MQIKQGDFFRGTTIQDCCSQAFGCDALPMRAYFIPKTVRERYGDHYYAWFVFMDGSVKNNWSNQFIAKSQIIPFLKVPAERDCIFEAYSGLQADMTKHEKDPLGEERIAFQRVKGYNGKVVGYRFEGVYKITRTIYEDGKFIARIHEKTSDIFSL</sequence>
<feature type="domain" description="PvuRts1 I-like SET and RING associated" evidence="1">
    <location>
        <begin position="13"/>
        <end position="147"/>
    </location>
</feature>
<comment type="caution">
    <text evidence="2">The sequence shown here is derived from an EMBL/GenBank/DDBJ whole genome shotgun (WGS) entry which is preliminary data.</text>
</comment>
<protein>
    <recommendedName>
        <fullName evidence="1">PvuRts1 I-like SET and RING associated domain-containing protein</fullName>
    </recommendedName>
</protein>
<dbReference type="EMBL" id="SDOZ01000002">
    <property type="protein sequence ID" value="RXZ61681.1"/>
    <property type="molecule type" value="Genomic_DNA"/>
</dbReference>
<organism evidence="2 3">
    <name type="scientific">Candidatus Borkfalkia ceftriaxoniphila</name>
    <dbReference type="NCBI Taxonomy" id="2508949"/>
    <lineage>
        <taxon>Bacteria</taxon>
        <taxon>Bacillati</taxon>
        <taxon>Bacillota</taxon>
        <taxon>Clostridia</taxon>
        <taxon>Christensenellales</taxon>
        <taxon>Christensenellaceae</taxon>
        <taxon>Candidatus Borkfalkia</taxon>
    </lineage>
</organism>
<dbReference type="InterPro" id="IPR040674">
    <property type="entry name" value="PvuRts1I-like_SRA"/>
</dbReference>
<dbReference type="Proteomes" id="UP000291269">
    <property type="component" value="Unassembled WGS sequence"/>
</dbReference>
<gene>
    <name evidence="2" type="ORF">ESZ91_04635</name>
</gene>
<dbReference type="AlphaFoldDB" id="A0A4Q2KER1"/>
<reference evidence="2 3" key="1">
    <citation type="journal article" date="2019" name="Gut">
        <title>Antibiotics-induced monodominance of a novel gut bacterial order.</title>
        <authorList>
            <person name="Hildebrand F."/>
            <person name="Moitinho-Silva L."/>
            <person name="Blasche S."/>
            <person name="Jahn M.T."/>
            <person name="Gossmann T.I."/>
            <person name="Heuerta-Cepas J."/>
            <person name="Hercog R."/>
            <person name="Luetge M."/>
            <person name="Bahram M."/>
            <person name="Pryszlak A."/>
            <person name="Alves R.J."/>
            <person name="Waszak S.M."/>
            <person name="Zhu A."/>
            <person name="Ye L."/>
            <person name="Costea P.I."/>
            <person name="Aalvink S."/>
            <person name="Belzer C."/>
            <person name="Forslund S.K."/>
            <person name="Sunagawa S."/>
            <person name="Hentschel U."/>
            <person name="Merten C."/>
            <person name="Patil K.R."/>
            <person name="Benes V."/>
            <person name="Bork P."/>
        </authorList>
    </citation>
    <scope>NUCLEOTIDE SEQUENCE [LARGE SCALE GENOMIC DNA]</scope>
    <source>
        <strain evidence="2 3">HDS1380</strain>
    </source>
</reference>
<evidence type="ECO:0000313" key="3">
    <source>
        <dbReference type="Proteomes" id="UP000291269"/>
    </source>
</evidence>
<dbReference type="Pfam" id="PF18491">
    <property type="entry name" value="SRA"/>
    <property type="match status" value="1"/>
</dbReference>
<dbReference type="RefSeq" id="WP_129224584.1">
    <property type="nucleotide sequence ID" value="NZ_SDOZ01000002.1"/>
</dbReference>
<accession>A0A4Q2KER1</accession>